<protein>
    <recommendedName>
        <fullName evidence="3">phospholipase D</fullName>
        <ecNumber evidence="3">3.1.4.4</ecNumber>
    </recommendedName>
</protein>
<dbReference type="InterPro" id="IPR051406">
    <property type="entry name" value="PLD_domain"/>
</dbReference>
<evidence type="ECO:0000256" key="3">
    <source>
        <dbReference type="ARBA" id="ARBA00012027"/>
    </source>
</evidence>
<dbReference type="Pfam" id="PF13091">
    <property type="entry name" value="PLDc_2"/>
    <property type="match status" value="1"/>
</dbReference>
<dbReference type="HOGENOM" id="CLU_096754_0_0_6"/>
<dbReference type="GO" id="GO:0016042">
    <property type="term" value="P:lipid catabolic process"/>
    <property type="evidence" value="ECO:0007669"/>
    <property type="project" value="UniProtKB-KW"/>
</dbReference>
<dbReference type="InterPro" id="IPR025202">
    <property type="entry name" value="PLD-like_dom"/>
</dbReference>
<evidence type="ECO:0000259" key="7">
    <source>
        <dbReference type="PROSITE" id="PS50035"/>
    </source>
</evidence>
<dbReference type="PATRIC" id="fig|1217691.3.peg.1591"/>
<reference evidence="8 9" key="1">
    <citation type="submission" date="2013-02" db="EMBL/GenBank/DDBJ databases">
        <title>The Genome Sequence of Acinetobacter sp. ANC 4050.</title>
        <authorList>
            <consortium name="The Broad Institute Genome Sequencing Platform"/>
            <consortium name="The Broad Institute Genome Sequencing Center for Infectious Disease"/>
            <person name="Cerqueira G."/>
            <person name="Feldgarden M."/>
            <person name="Courvalin P."/>
            <person name="Perichon B."/>
            <person name="Grillot-Courvalin C."/>
            <person name="Clermont D."/>
            <person name="Rocha E."/>
            <person name="Yoon E.-J."/>
            <person name="Nemec A."/>
            <person name="Walker B."/>
            <person name="Young S.K."/>
            <person name="Zeng Q."/>
            <person name="Gargeya S."/>
            <person name="Fitzgerald M."/>
            <person name="Haas B."/>
            <person name="Abouelleil A."/>
            <person name="Alvarado L."/>
            <person name="Arachchi H.M."/>
            <person name="Berlin A.M."/>
            <person name="Chapman S.B."/>
            <person name="Dewar J."/>
            <person name="Goldberg J."/>
            <person name="Griggs A."/>
            <person name="Gujja S."/>
            <person name="Hansen M."/>
            <person name="Howarth C."/>
            <person name="Imamovic A."/>
            <person name="Larimer J."/>
            <person name="McCowan C."/>
            <person name="Murphy C."/>
            <person name="Neiman D."/>
            <person name="Pearson M."/>
            <person name="Priest M."/>
            <person name="Roberts A."/>
            <person name="Saif S."/>
            <person name="Shea T."/>
            <person name="Sisk P."/>
            <person name="Sykes S."/>
            <person name="Wortman J."/>
            <person name="Nusbaum C."/>
            <person name="Birren B."/>
        </authorList>
    </citation>
    <scope>NUCLEOTIDE SEQUENCE [LARGE SCALE GENOMIC DNA]</scope>
    <source>
        <strain evidence="8 9">ANC 4050</strain>
    </source>
</reference>
<gene>
    <name evidence="8" type="ORF">F931_01612</name>
</gene>
<dbReference type="PANTHER" id="PTHR43856">
    <property type="entry name" value="CARDIOLIPIN HYDROLASE"/>
    <property type="match status" value="1"/>
</dbReference>
<comment type="caution">
    <text evidence="8">The sequence shown here is derived from an EMBL/GenBank/DDBJ whole genome shotgun (WGS) entry which is preliminary data.</text>
</comment>
<dbReference type="CDD" id="cd09174">
    <property type="entry name" value="PLDc_Nuc_like_unchar2"/>
    <property type="match status" value="1"/>
</dbReference>
<comment type="catalytic activity">
    <reaction evidence="1">
        <text>a 1,2-diacyl-sn-glycero-3-phosphocholine + H2O = a 1,2-diacyl-sn-glycero-3-phosphate + choline + H(+)</text>
        <dbReference type="Rhea" id="RHEA:14445"/>
        <dbReference type="ChEBI" id="CHEBI:15354"/>
        <dbReference type="ChEBI" id="CHEBI:15377"/>
        <dbReference type="ChEBI" id="CHEBI:15378"/>
        <dbReference type="ChEBI" id="CHEBI:57643"/>
        <dbReference type="ChEBI" id="CHEBI:58608"/>
        <dbReference type="EC" id="3.1.4.4"/>
    </reaction>
</comment>
<dbReference type="SMART" id="SM00155">
    <property type="entry name" value="PLDc"/>
    <property type="match status" value="1"/>
</dbReference>
<dbReference type="GO" id="GO:0006793">
    <property type="term" value="P:phosphorus metabolic process"/>
    <property type="evidence" value="ECO:0007669"/>
    <property type="project" value="UniProtKB-ARBA"/>
</dbReference>
<evidence type="ECO:0000256" key="6">
    <source>
        <dbReference type="ARBA" id="ARBA00023098"/>
    </source>
</evidence>
<sequence length="268" mass="30902">MNLSALSISELTDKITADGTINYLTGKKLTQLFNSFGSRDDYDTLIKEEKFGSRATYTKNKLQEINGTIHLKNLLEYLVDERNTDNSESVAEALNKILKYDGFCLEKGLDNIYRITGTDFPEEIKVNPVFEDIEKEIIQHIRSAQFLVWVAVAWITSRPIAEALYNQHKKGVNIRIIVNDDQLTKTNGIKFENTTIEYYKISPLNASYKNTMHHKFCIIDLKKVITGSFNWTNKANFNNENISVIEQREQGEAYAQEFLKLIKDIERK</sequence>
<dbReference type="InterPro" id="IPR001736">
    <property type="entry name" value="PLipase_D/transphosphatidylase"/>
</dbReference>
<proteinExistence type="inferred from homology"/>
<keyword evidence="4" id="KW-0378">Hydrolase</keyword>
<dbReference type="EMBL" id="APQM01000007">
    <property type="protein sequence ID" value="EOQ68894.1"/>
    <property type="molecule type" value="Genomic_DNA"/>
</dbReference>
<accession>R8YHY7</accession>
<evidence type="ECO:0000313" key="9">
    <source>
        <dbReference type="Proteomes" id="UP000014024"/>
    </source>
</evidence>
<dbReference type="Gene3D" id="3.30.870.10">
    <property type="entry name" value="Endonuclease Chain A"/>
    <property type="match status" value="1"/>
</dbReference>
<name>R8YHY7_ACIPI</name>
<dbReference type="Proteomes" id="UP000014024">
    <property type="component" value="Unassembled WGS sequence"/>
</dbReference>
<evidence type="ECO:0000256" key="1">
    <source>
        <dbReference type="ARBA" id="ARBA00000798"/>
    </source>
</evidence>
<dbReference type="GO" id="GO:0016891">
    <property type="term" value="F:RNA endonuclease activity producing 5'-phosphomonoesters, hydrolytic mechanism"/>
    <property type="evidence" value="ECO:0007669"/>
    <property type="project" value="TreeGrafter"/>
</dbReference>
<keyword evidence="6" id="KW-0443">Lipid metabolism</keyword>
<dbReference type="PROSITE" id="PS50035">
    <property type="entry name" value="PLD"/>
    <property type="match status" value="1"/>
</dbReference>
<comment type="similarity">
    <text evidence="2">Belongs to the phospholipase D family.</text>
</comment>
<organism evidence="8 9">
    <name type="scientific">Acinetobacter pittii ANC 4050</name>
    <dbReference type="NCBI Taxonomy" id="1217691"/>
    <lineage>
        <taxon>Bacteria</taxon>
        <taxon>Pseudomonadati</taxon>
        <taxon>Pseudomonadota</taxon>
        <taxon>Gammaproteobacteria</taxon>
        <taxon>Moraxellales</taxon>
        <taxon>Moraxellaceae</taxon>
        <taxon>Acinetobacter</taxon>
        <taxon>Acinetobacter calcoaceticus/baumannii complex</taxon>
    </lineage>
</organism>
<dbReference type="AlphaFoldDB" id="R8YHY7"/>
<dbReference type="EC" id="3.1.4.4" evidence="3"/>
<keyword evidence="5" id="KW-0442">Lipid degradation</keyword>
<feature type="domain" description="PLD phosphodiesterase" evidence="7">
    <location>
        <begin position="208"/>
        <end position="235"/>
    </location>
</feature>
<evidence type="ECO:0000256" key="2">
    <source>
        <dbReference type="ARBA" id="ARBA00008664"/>
    </source>
</evidence>
<dbReference type="PANTHER" id="PTHR43856:SF1">
    <property type="entry name" value="MITOCHONDRIAL CARDIOLIPIN HYDROLASE"/>
    <property type="match status" value="1"/>
</dbReference>
<dbReference type="SUPFAM" id="SSF56024">
    <property type="entry name" value="Phospholipase D/nuclease"/>
    <property type="match status" value="1"/>
</dbReference>
<evidence type="ECO:0000256" key="5">
    <source>
        <dbReference type="ARBA" id="ARBA00022963"/>
    </source>
</evidence>
<evidence type="ECO:0000313" key="8">
    <source>
        <dbReference type="EMBL" id="EOQ68894.1"/>
    </source>
</evidence>
<dbReference type="GO" id="GO:0004630">
    <property type="term" value="F:phospholipase D activity"/>
    <property type="evidence" value="ECO:0007669"/>
    <property type="project" value="UniProtKB-EC"/>
</dbReference>
<evidence type="ECO:0000256" key="4">
    <source>
        <dbReference type="ARBA" id="ARBA00022801"/>
    </source>
</evidence>